<dbReference type="RefSeq" id="WP_193121065.1">
    <property type="nucleotide sequence ID" value="NZ_JADBGI010000005.1"/>
</dbReference>
<accession>A0ABR9P3M4</accession>
<comment type="cofactor">
    <cofactor evidence="1">
        <name>FAD</name>
        <dbReference type="ChEBI" id="CHEBI:57692"/>
    </cofactor>
</comment>
<evidence type="ECO:0000256" key="5">
    <source>
        <dbReference type="ARBA" id="ARBA00023002"/>
    </source>
</evidence>
<organism evidence="7 8">
    <name type="scientific">Nocardiopsis coralli</name>
    <dbReference type="NCBI Taxonomy" id="2772213"/>
    <lineage>
        <taxon>Bacteria</taxon>
        <taxon>Bacillati</taxon>
        <taxon>Actinomycetota</taxon>
        <taxon>Actinomycetes</taxon>
        <taxon>Streptosporangiales</taxon>
        <taxon>Nocardiopsidaceae</taxon>
        <taxon>Nocardiopsis</taxon>
    </lineage>
</organism>
<sequence>MTQQFDRAGPSPRNTGIGRRTLLRAGGVLGAAGALGALTNPAYGAGRPDHWLRPGDEGYDAAVSGFNTTVTRRPEAVVLARDAEDVQQAVRYAGREDLPVCVMATGHQASVSFEGGILVSTAAMDGVRVDQHSSSVRVGPGAQWGPIAEATAPHGLAGLVGSSVSVGAVGYTLGGGLSPTFGRLHGYAADHVSRLEIVTADGELRVATPEQEQDLFWAARGGKGNFGIVTSLDFGLFPVRTLYAGAIMYPAEVAREVLPAWRDWAAEAPESVTTSAAFVEIPPDAPLPDDVRGRRVVSVRVSYVGDTDEGARLVAPLRDAGPVLLDSVDEMPFTDWDIIHSDPEGPIPAYERTSLLGELPDLALEVMIELAGADSGSPMDLVEVRQLGGALARDPEVPNAVGHRDAAFTFFTIGLAPPEQVEEVRAHGALLVEAMEPWGIGGAYVNFLSSDEADPADVERAYAPEVYERLVSVKSDVDSDNMFRLTHNIPPG</sequence>
<dbReference type="PANTHER" id="PTHR42973">
    <property type="entry name" value="BINDING OXIDOREDUCTASE, PUTATIVE (AFU_ORTHOLOGUE AFUA_1G17690)-RELATED"/>
    <property type="match status" value="1"/>
</dbReference>
<evidence type="ECO:0000256" key="3">
    <source>
        <dbReference type="ARBA" id="ARBA00022630"/>
    </source>
</evidence>
<dbReference type="InterPro" id="IPR050416">
    <property type="entry name" value="FAD-linked_Oxidoreductase"/>
</dbReference>
<name>A0ABR9P3M4_9ACTN</name>
<dbReference type="EMBL" id="JADBGI010000005">
    <property type="protein sequence ID" value="MBE2998407.1"/>
    <property type="molecule type" value="Genomic_DNA"/>
</dbReference>
<dbReference type="Pfam" id="PF01565">
    <property type="entry name" value="FAD_binding_4"/>
    <property type="match status" value="1"/>
</dbReference>
<feature type="domain" description="FAD-binding PCMH-type" evidence="6">
    <location>
        <begin position="70"/>
        <end position="239"/>
    </location>
</feature>
<comment type="caution">
    <text evidence="7">The sequence shown here is derived from an EMBL/GenBank/DDBJ whole genome shotgun (WGS) entry which is preliminary data.</text>
</comment>
<keyword evidence="5" id="KW-0560">Oxidoreductase</keyword>
<evidence type="ECO:0000256" key="1">
    <source>
        <dbReference type="ARBA" id="ARBA00001974"/>
    </source>
</evidence>
<comment type="similarity">
    <text evidence="2">Belongs to the oxygen-dependent FAD-linked oxidoreductase family.</text>
</comment>
<dbReference type="InterPro" id="IPR016167">
    <property type="entry name" value="FAD-bd_PCMH_sub1"/>
</dbReference>
<evidence type="ECO:0000259" key="6">
    <source>
        <dbReference type="PROSITE" id="PS51387"/>
    </source>
</evidence>
<dbReference type="PROSITE" id="PS00862">
    <property type="entry name" value="OX2_COVAL_FAD"/>
    <property type="match status" value="1"/>
</dbReference>
<keyword evidence="3" id="KW-0285">Flavoprotein</keyword>
<dbReference type="Gene3D" id="3.30.465.10">
    <property type="match status" value="1"/>
</dbReference>
<dbReference type="Gene3D" id="3.40.462.20">
    <property type="match status" value="1"/>
</dbReference>
<reference evidence="7 8" key="1">
    <citation type="submission" date="2020-09" db="EMBL/GenBank/DDBJ databases">
        <title>Diversity and distribution of actinomycetes associated with coral in the coast of Hainan.</title>
        <authorList>
            <person name="Li F."/>
        </authorList>
    </citation>
    <scope>NUCLEOTIDE SEQUENCE [LARGE SCALE GENOMIC DNA]</scope>
    <source>
        <strain evidence="7 8">HNM0947</strain>
    </source>
</reference>
<dbReference type="InterPro" id="IPR036318">
    <property type="entry name" value="FAD-bd_PCMH-like_sf"/>
</dbReference>
<dbReference type="PANTHER" id="PTHR42973:SF39">
    <property type="entry name" value="FAD-BINDING PCMH-TYPE DOMAIN-CONTAINING PROTEIN"/>
    <property type="match status" value="1"/>
</dbReference>
<dbReference type="InterPro" id="IPR016169">
    <property type="entry name" value="FAD-bd_PCMH_sub2"/>
</dbReference>
<gene>
    <name evidence="7" type="ORF">IDM40_06755</name>
</gene>
<dbReference type="Gene3D" id="3.30.43.10">
    <property type="entry name" value="Uridine Diphospho-n-acetylenolpyruvylglucosamine Reductase, domain 2"/>
    <property type="match status" value="1"/>
</dbReference>
<dbReference type="InterPro" id="IPR006094">
    <property type="entry name" value="Oxid_FAD_bind_N"/>
</dbReference>
<evidence type="ECO:0000313" key="8">
    <source>
        <dbReference type="Proteomes" id="UP000806528"/>
    </source>
</evidence>
<evidence type="ECO:0000313" key="7">
    <source>
        <dbReference type="EMBL" id="MBE2998407.1"/>
    </source>
</evidence>
<dbReference type="PROSITE" id="PS51387">
    <property type="entry name" value="FAD_PCMH"/>
    <property type="match status" value="1"/>
</dbReference>
<dbReference type="InterPro" id="IPR006311">
    <property type="entry name" value="TAT_signal"/>
</dbReference>
<evidence type="ECO:0000256" key="4">
    <source>
        <dbReference type="ARBA" id="ARBA00022827"/>
    </source>
</evidence>
<proteinExistence type="inferred from homology"/>
<dbReference type="InterPro" id="IPR006093">
    <property type="entry name" value="Oxy_OxRdtase_FAD_BS"/>
</dbReference>
<dbReference type="InterPro" id="IPR016166">
    <property type="entry name" value="FAD-bd_PCMH"/>
</dbReference>
<dbReference type="PROSITE" id="PS51318">
    <property type="entry name" value="TAT"/>
    <property type="match status" value="1"/>
</dbReference>
<dbReference type="Proteomes" id="UP000806528">
    <property type="component" value="Unassembled WGS sequence"/>
</dbReference>
<dbReference type="SUPFAM" id="SSF56176">
    <property type="entry name" value="FAD-binding/transporter-associated domain-like"/>
    <property type="match status" value="1"/>
</dbReference>
<dbReference type="InterPro" id="IPR012951">
    <property type="entry name" value="BBE"/>
</dbReference>
<keyword evidence="8" id="KW-1185">Reference proteome</keyword>
<keyword evidence="4" id="KW-0274">FAD</keyword>
<evidence type="ECO:0000256" key="2">
    <source>
        <dbReference type="ARBA" id="ARBA00005466"/>
    </source>
</evidence>
<dbReference type="Pfam" id="PF08031">
    <property type="entry name" value="BBE"/>
    <property type="match status" value="1"/>
</dbReference>
<protein>
    <submittedName>
        <fullName evidence="7">FAD-binding oxidoreductase</fullName>
    </submittedName>
</protein>